<dbReference type="OrthoDB" id="9811523at2"/>
<protein>
    <submittedName>
        <fullName evidence="2">Ribosomal-protein-alanine N-acetyltransferase</fullName>
    </submittedName>
</protein>
<feature type="domain" description="N-acetyltransferase" evidence="1">
    <location>
        <begin position="6"/>
        <end position="167"/>
    </location>
</feature>
<dbReference type="SUPFAM" id="SSF55729">
    <property type="entry name" value="Acyl-CoA N-acyltransferases (Nat)"/>
    <property type="match status" value="1"/>
</dbReference>
<dbReference type="RefSeq" id="WP_097038458.1">
    <property type="nucleotide sequence ID" value="NZ_OBEK01000001.1"/>
</dbReference>
<dbReference type="Gene3D" id="3.40.630.30">
    <property type="match status" value="1"/>
</dbReference>
<dbReference type="Pfam" id="PF13302">
    <property type="entry name" value="Acetyltransf_3"/>
    <property type="match status" value="1"/>
</dbReference>
<proteinExistence type="predicted"/>
<dbReference type="InterPro" id="IPR000182">
    <property type="entry name" value="GNAT_dom"/>
</dbReference>
<dbReference type="Proteomes" id="UP000219356">
    <property type="component" value="Unassembled WGS sequence"/>
</dbReference>
<keyword evidence="2" id="KW-0808">Transferase</keyword>
<dbReference type="PROSITE" id="PS51186">
    <property type="entry name" value="GNAT"/>
    <property type="match status" value="1"/>
</dbReference>
<dbReference type="GO" id="GO:1990189">
    <property type="term" value="F:protein N-terminal-serine acetyltransferase activity"/>
    <property type="evidence" value="ECO:0007669"/>
    <property type="project" value="TreeGrafter"/>
</dbReference>
<dbReference type="PANTHER" id="PTHR43441:SF11">
    <property type="entry name" value="RIBOSOMAL-PROTEIN-SERINE ACETYLTRANSFERASE"/>
    <property type="match status" value="1"/>
</dbReference>
<dbReference type="InterPro" id="IPR016181">
    <property type="entry name" value="Acyl_CoA_acyltransferase"/>
</dbReference>
<gene>
    <name evidence="2" type="ORF">SAMN05421503_0227</name>
</gene>
<reference evidence="3" key="1">
    <citation type="submission" date="2017-09" db="EMBL/GenBank/DDBJ databases">
        <authorList>
            <person name="Varghese N."/>
            <person name="Submissions S."/>
        </authorList>
    </citation>
    <scope>NUCLEOTIDE SEQUENCE [LARGE SCALE GENOMIC DNA]</scope>
    <source>
        <strain evidence="3">CGMCC 1.8913</strain>
    </source>
</reference>
<dbReference type="GO" id="GO:0005737">
    <property type="term" value="C:cytoplasm"/>
    <property type="evidence" value="ECO:0007669"/>
    <property type="project" value="TreeGrafter"/>
</dbReference>
<dbReference type="PANTHER" id="PTHR43441">
    <property type="entry name" value="RIBOSOMAL-PROTEIN-SERINE ACETYLTRANSFERASE"/>
    <property type="match status" value="1"/>
</dbReference>
<evidence type="ECO:0000259" key="1">
    <source>
        <dbReference type="PROSITE" id="PS51186"/>
    </source>
</evidence>
<accession>A0A285N0E8</accession>
<evidence type="ECO:0000313" key="3">
    <source>
        <dbReference type="Proteomes" id="UP000219356"/>
    </source>
</evidence>
<dbReference type="AlphaFoldDB" id="A0A285N0E8"/>
<name>A0A285N0E8_9BACI</name>
<sequence length="186" mass="21604">MSHKLVFLKPIALEDAEALLPIWSDREVTKWTRYQTLQTMTETKARIKRLEETKHASRYTIRNQETKAIMGTCGFKRLNFLHETAEIEFELGSAFWRQGFMTAALQELLHIGFDRIQLNRLEVKVNADNIPSQKLVQQAGFYQEGIIRQGRKWEGTFQDVILFSLLQNEFRSSAAAAELPDELKSR</sequence>
<dbReference type="GO" id="GO:0008999">
    <property type="term" value="F:protein-N-terminal-alanine acetyltransferase activity"/>
    <property type="evidence" value="ECO:0007669"/>
    <property type="project" value="TreeGrafter"/>
</dbReference>
<organism evidence="2 3">
    <name type="scientific">Terribacillus aidingensis</name>
    <dbReference type="NCBI Taxonomy" id="586416"/>
    <lineage>
        <taxon>Bacteria</taxon>
        <taxon>Bacillati</taxon>
        <taxon>Bacillota</taxon>
        <taxon>Bacilli</taxon>
        <taxon>Bacillales</taxon>
        <taxon>Bacillaceae</taxon>
        <taxon>Terribacillus</taxon>
    </lineage>
</organism>
<dbReference type="InterPro" id="IPR051908">
    <property type="entry name" value="Ribosomal_N-acetyltransferase"/>
</dbReference>
<keyword evidence="3" id="KW-1185">Reference proteome</keyword>
<dbReference type="EMBL" id="OBEK01000001">
    <property type="protein sequence ID" value="SNZ02910.1"/>
    <property type="molecule type" value="Genomic_DNA"/>
</dbReference>
<evidence type="ECO:0000313" key="2">
    <source>
        <dbReference type="EMBL" id="SNZ02910.1"/>
    </source>
</evidence>